<evidence type="ECO:0000256" key="4">
    <source>
        <dbReference type="ARBA" id="ARBA00012173"/>
    </source>
</evidence>
<dbReference type="FunFam" id="3.90.700.10:FF:000002">
    <property type="entry name" value="L-aspartate oxidase"/>
    <property type="match status" value="1"/>
</dbReference>
<dbReference type="EC" id="1.4.3.16" evidence="4 12"/>
<dbReference type="InterPro" id="IPR015939">
    <property type="entry name" value="Fum_Rdtase/Succ_DH_flav-like_C"/>
</dbReference>
<comment type="function">
    <text evidence="10">Catalyzes the oxidation of L-aspartate to iminoaspartate, the first step in the de novo biosynthesis of NAD(+).</text>
</comment>
<evidence type="ECO:0000256" key="1">
    <source>
        <dbReference type="ARBA" id="ARBA00001974"/>
    </source>
</evidence>
<evidence type="ECO:0000256" key="2">
    <source>
        <dbReference type="ARBA" id="ARBA00004950"/>
    </source>
</evidence>
<dbReference type="PANTHER" id="PTHR42716:SF2">
    <property type="entry name" value="L-ASPARTATE OXIDASE, CHLOROPLASTIC"/>
    <property type="match status" value="1"/>
</dbReference>
<evidence type="ECO:0000256" key="3">
    <source>
        <dbReference type="ARBA" id="ARBA00008562"/>
    </source>
</evidence>
<dbReference type="SUPFAM" id="SSF51905">
    <property type="entry name" value="FAD/NAD(P)-binding domain"/>
    <property type="match status" value="1"/>
</dbReference>
<dbReference type="KEGG" id="sgrg:L0C25_07870"/>
<dbReference type="Gene3D" id="3.50.50.60">
    <property type="entry name" value="FAD/NAD(P)-binding domain"/>
    <property type="match status" value="1"/>
</dbReference>
<organism evidence="16 17">
    <name type="scientific">Solicola gregarius</name>
    <dbReference type="NCBI Taxonomy" id="2908642"/>
    <lineage>
        <taxon>Bacteria</taxon>
        <taxon>Bacillati</taxon>
        <taxon>Actinomycetota</taxon>
        <taxon>Actinomycetes</taxon>
        <taxon>Propionibacteriales</taxon>
        <taxon>Nocardioidaceae</taxon>
        <taxon>Solicola</taxon>
    </lineage>
</organism>
<comment type="subcellular location">
    <subcellularLocation>
        <location evidence="13">Cytoplasm</location>
    </subcellularLocation>
</comment>
<protein>
    <recommendedName>
        <fullName evidence="5 12">L-aspartate oxidase</fullName>
        <ecNumber evidence="4 12">1.4.3.16</ecNumber>
    </recommendedName>
</protein>
<reference evidence="16" key="1">
    <citation type="submission" date="2022-01" db="EMBL/GenBank/DDBJ databases">
        <title>Nocardioidaceae gen. sp. A5X3R13.</title>
        <authorList>
            <person name="Lopez Marin M.A."/>
            <person name="Uhlik O."/>
        </authorList>
    </citation>
    <scope>NUCLEOTIDE SEQUENCE</scope>
    <source>
        <strain evidence="16">A5X3R13</strain>
    </source>
</reference>
<dbReference type="AlphaFoldDB" id="A0AA46TKH9"/>
<evidence type="ECO:0000313" key="17">
    <source>
        <dbReference type="Proteomes" id="UP001164390"/>
    </source>
</evidence>
<dbReference type="InterPro" id="IPR003953">
    <property type="entry name" value="FAD-dep_OxRdtase_2_FAD-bd"/>
</dbReference>
<dbReference type="NCBIfam" id="TIGR00551">
    <property type="entry name" value="nadB"/>
    <property type="match status" value="1"/>
</dbReference>
<evidence type="ECO:0000313" key="16">
    <source>
        <dbReference type="EMBL" id="UYM06982.1"/>
    </source>
</evidence>
<evidence type="ECO:0000256" key="12">
    <source>
        <dbReference type="NCBIfam" id="TIGR00551"/>
    </source>
</evidence>
<comment type="cofactor">
    <cofactor evidence="1 13">
        <name>FAD</name>
        <dbReference type="ChEBI" id="CHEBI:57692"/>
    </cofactor>
</comment>
<dbReference type="RefSeq" id="WP_271635920.1">
    <property type="nucleotide sequence ID" value="NZ_CP094970.1"/>
</dbReference>
<proteinExistence type="inferred from homology"/>
<keyword evidence="17" id="KW-1185">Reference proteome</keyword>
<dbReference type="PRINTS" id="PR00411">
    <property type="entry name" value="PNDRDTASEI"/>
</dbReference>
<keyword evidence="7 13" id="KW-0662">Pyridine nucleotide biosynthesis</keyword>
<evidence type="ECO:0000256" key="5">
    <source>
        <dbReference type="ARBA" id="ARBA00021901"/>
    </source>
</evidence>
<evidence type="ECO:0000256" key="9">
    <source>
        <dbReference type="ARBA" id="ARBA00023002"/>
    </source>
</evidence>
<keyword evidence="9 13" id="KW-0560">Oxidoreductase</keyword>
<dbReference type="Gene3D" id="3.90.700.10">
    <property type="entry name" value="Succinate dehydrogenase/fumarate reductase flavoprotein, catalytic domain"/>
    <property type="match status" value="1"/>
</dbReference>
<dbReference type="PANTHER" id="PTHR42716">
    <property type="entry name" value="L-ASPARTATE OXIDASE"/>
    <property type="match status" value="1"/>
</dbReference>
<evidence type="ECO:0000256" key="13">
    <source>
        <dbReference type="RuleBase" id="RU362049"/>
    </source>
</evidence>
<comment type="catalytic activity">
    <reaction evidence="11">
        <text>L-aspartate + O2 = iminosuccinate + H2O2</text>
        <dbReference type="Rhea" id="RHEA:25876"/>
        <dbReference type="ChEBI" id="CHEBI:15379"/>
        <dbReference type="ChEBI" id="CHEBI:16240"/>
        <dbReference type="ChEBI" id="CHEBI:29991"/>
        <dbReference type="ChEBI" id="CHEBI:77875"/>
        <dbReference type="EC" id="1.4.3.16"/>
    </reaction>
    <physiologicalReaction direction="left-to-right" evidence="11">
        <dbReference type="Rhea" id="RHEA:25877"/>
    </physiologicalReaction>
</comment>
<evidence type="ECO:0000256" key="10">
    <source>
        <dbReference type="ARBA" id="ARBA00029426"/>
    </source>
</evidence>
<name>A0AA46TKH9_9ACTN</name>
<dbReference type="Proteomes" id="UP001164390">
    <property type="component" value="Chromosome"/>
</dbReference>
<dbReference type="InterPro" id="IPR027477">
    <property type="entry name" value="Succ_DH/fumarate_Rdtase_cat_sf"/>
</dbReference>
<evidence type="ECO:0000256" key="7">
    <source>
        <dbReference type="ARBA" id="ARBA00022642"/>
    </source>
</evidence>
<keyword evidence="8 13" id="KW-0274">FAD</keyword>
<gene>
    <name evidence="16" type="ORF">L0C25_07870</name>
</gene>
<dbReference type="GO" id="GO:0005737">
    <property type="term" value="C:cytoplasm"/>
    <property type="evidence" value="ECO:0007669"/>
    <property type="project" value="UniProtKB-SubCell"/>
</dbReference>
<dbReference type="GO" id="GO:0008734">
    <property type="term" value="F:L-aspartate oxidase activity"/>
    <property type="evidence" value="ECO:0007669"/>
    <property type="project" value="UniProtKB-UniRule"/>
</dbReference>
<dbReference type="PRINTS" id="PR00368">
    <property type="entry name" value="FADPNR"/>
</dbReference>
<accession>A0AA46TKH9</accession>
<comment type="pathway">
    <text evidence="2 13">Cofactor biosynthesis; NAD(+) biosynthesis; iminoaspartate from L-aspartate (oxidase route): step 1/1.</text>
</comment>
<comment type="similarity">
    <text evidence="3 13">Belongs to the FAD-dependent oxidoreductase 2 family. NadB subfamily.</text>
</comment>
<evidence type="ECO:0000259" key="15">
    <source>
        <dbReference type="Pfam" id="PF02910"/>
    </source>
</evidence>
<dbReference type="InterPro" id="IPR037099">
    <property type="entry name" value="Fum_R/Succ_DH_flav-like_C_sf"/>
</dbReference>
<dbReference type="Pfam" id="PF02910">
    <property type="entry name" value="Succ_DH_flav_C"/>
    <property type="match status" value="1"/>
</dbReference>
<dbReference type="InterPro" id="IPR005288">
    <property type="entry name" value="NadB"/>
</dbReference>
<dbReference type="EMBL" id="CP094970">
    <property type="protein sequence ID" value="UYM06982.1"/>
    <property type="molecule type" value="Genomic_DNA"/>
</dbReference>
<dbReference type="GO" id="GO:0034628">
    <property type="term" value="P:'de novo' NAD+ biosynthetic process from L-aspartate"/>
    <property type="evidence" value="ECO:0007669"/>
    <property type="project" value="TreeGrafter"/>
</dbReference>
<evidence type="ECO:0000259" key="14">
    <source>
        <dbReference type="Pfam" id="PF00890"/>
    </source>
</evidence>
<sequence>MTWSGADVRLPSRLAAPAPGWRTTADVVVIGSGIAGLSAALRAQTLGRVVVVTKDRLHAGSTRFAQGGIASAIDPGDSPDEHLRDTLTAGAGLCAADAVRVLVDEGADAVRELIDWGAELDRGDDGRLSLTREGGHRRARIAHAGGDATGAEIQRALVAAVRAAPSIEVIEHAFALDVLTDGDGAAVGVTLHVLGEGERDGVGAVDAGAVILATGGMGQVYRSTTNPTVSTGDGIGLGLRAGASVRDMEFVQFHPTVLWLGESARGRQPLVSEAVRGEGAFLVDATGDRFMADVHELGDLAPRDVVAKGIMRRMLETGEPHMWLDGRHLGADFWQRRFPTVLAACRSHGIDPATRPIPVVPACHYASGGVVTDVDGRTRVRGLYACGEAASSGVHGANRLASNSLLEGLVFSRRIVAALESDGPVVRGAAEPHADAGVLDAEAVPELQEIMTAGVGVLRDRDRLDAAVHKLTSLAVPGRPRVEDWQATNLVTAAAAIALAARERRETRGSHWRDDYPHRDDTGWAGHLETTLQDGLLRTTLRRAEVTDGQ</sequence>
<keyword evidence="6 13" id="KW-0285">Flavoprotein</keyword>
<dbReference type="Pfam" id="PF00890">
    <property type="entry name" value="FAD_binding_2"/>
    <property type="match status" value="1"/>
</dbReference>
<feature type="domain" description="FAD-dependent oxidoreductase 2 FAD-binding" evidence="14">
    <location>
        <begin position="26"/>
        <end position="405"/>
    </location>
</feature>
<evidence type="ECO:0000256" key="8">
    <source>
        <dbReference type="ARBA" id="ARBA00022827"/>
    </source>
</evidence>
<dbReference type="Gene3D" id="1.20.58.100">
    <property type="entry name" value="Fumarate reductase/succinate dehydrogenase flavoprotein-like, C-terminal domain"/>
    <property type="match status" value="1"/>
</dbReference>
<dbReference type="InterPro" id="IPR036188">
    <property type="entry name" value="FAD/NAD-bd_sf"/>
</dbReference>
<dbReference type="GO" id="GO:0033765">
    <property type="term" value="F:steroid dehydrogenase activity, acting on the CH-CH group of donors"/>
    <property type="evidence" value="ECO:0007669"/>
    <property type="project" value="UniProtKB-ARBA"/>
</dbReference>
<feature type="domain" description="Fumarate reductase/succinate dehydrogenase flavoprotein-like C-terminal" evidence="15">
    <location>
        <begin position="446"/>
        <end position="533"/>
    </location>
</feature>
<dbReference type="NCBIfam" id="NF005867">
    <property type="entry name" value="PRK07804.1"/>
    <property type="match status" value="1"/>
</dbReference>
<evidence type="ECO:0000256" key="11">
    <source>
        <dbReference type="ARBA" id="ARBA00048305"/>
    </source>
</evidence>
<dbReference type="SUPFAM" id="SSF46977">
    <property type="entry name" value="Succinate dehydrogenase/fumarate reductase flavoprotein C-terminal domain"/>
    <property type="match status" value="1"/>
</dbReference>
<dbReference type="SUPFAM" id="SSF56425">
    <property type="entry name" value="Succinate dehydrogenase/fumarate reductase flavoprotein, catalytic domain"/>
    <property type="match status" value="1"/>
</dbReference>
<evidence type="ECO:0000256" key="6">
    <source>
        <dbReference type="ARBA" id="ARBA00022630"/>
    </source>
</evidence>